<protein>
    <submittedName>
        <fullName evidence="1">Uncharacterized protein</fullName>
    </submittedName>
</protein>
<organism evidence="1 2">
    <name type="scientific">Etheostoma spectabile</name>
    <name type="common">orangethroat darter</name>
    <dbReference type="NCBI Taxonomy" id="54343"/>
    <lineage>
        <taxon>Eukaryota</taxon>
        <taxon>Metazoa</taxon>
        <taxon>Chordata</taxon>
        <taxon>Craniata</taxon>
        <taxon>Vertebrata</taxon>
        <taxon>Euteleostomi</taxon>
        <taxon>Actinopterygii</taxon>
        <taxon>Neopterygii</taxon>
        <taxon>Teleostei</taxon>
        <taxon>Neoteleostei</taxon>
        <taxon>Acanthomorphata</taxon>
        <taxon>Eupercaria</taxon>
        <taxon>Perciformes</taxon>
        <taxon>Percoidei</taxon>
        <taxon>Percidae</taxon>
        <taxon>Etheostomatinae</taxon>
        <taxon>Etheostoma</taxon>
    </lineage>
</organism>
<dbReference type="AlphaFoldDB" id="A0A5J5CTX3"/>
<dbReference type="Proteomes" id="UP000327493">
    <property type="component" value="Chromosome 18"/>
</dbReference>
<dbReference type="EMBL" id="VOFY01000018">
    <property type="protein sequence ID" value="KAA8582871.1"/>
    <property type="molecule type" value="Genomic_DNA"/>
</dbReference>
<evidence type="ECO:0000313" key="1">
    <source>
        <dbReference type="EMBL" id="KAA8582871.1"/>
    </source>
</evidence>
<feature type="non-terminal residue" evidence="1">
    <location>
        <position position="1"/>
    </location>
</feature>
<accession>A0A5J5CTX3</accession>
<keyword evidence="2" id="KW-1185">Reference proteome</keyword>
<gene>
    <name evidence="1" type="ORF">FQN60_015417</name>
</gene>
<evidence type="ECO:0000313" key="2">
    <source>
        <dbReference type="Proteomes" id="UP000327493"/>
    </source>
</evidence>
<name>A0A5J5CTX3_9PERO</name>
<proteinExistence type="predicted"/>
<sequence>CHFAFQFLHSSCLFAGPLAKEKPLLFSFNLSTRSSSSFFSSSTCLSLFSQLSCFSARSFVNFSSSSFFSLLHLFGFNSQLRCFSARSFVNFSSIPPSPPSI</sequence>
<comment type="caution">
    <text evidence="1">The sequence shown here is derived from an EMBL/GenBank/DDBJ whole genome shotgun (WGS) entry which is preliminary data.</text>
</comment>
<reference evidence="1 2" key="1">
    <citation type="submission" date="2019-08" db="EMBL/GenBank/DDBJ databases">
        <title>A chromosome-level genome assembly, high-density linkage maps, and genome scans reveal the genomic architecture of hybrid incompatibilities underlying speciation via character displacement in darters (Percidae: Etheostominae).</title>
        <authorList>
            <person name="Moran R.L."/>
            <person name="Catchen J.M."/>
            <person name="Fuller R.C."/>
        </authorList>
    </citation>
    <scope>NUCLEOTIDE SEQUENCE [LARGE SCALE GENOMIC DNA]</scope>
    <source>
        <strain evidence="1">EspeVRDwgs_2016</strain>
        <tissue evidence="1">Muscle</tissue>
    </source>
</reference>